<proteinExistence type="predicted"/>
<sequence length="81" mass="8975">MNNQRIPLKLTATRFIRAVKLFMTSDVGGRAKFLLCALVALFGGISALNVVNSFVGRHFITAIAERQTAEFIRQAIVYSTE</sequence>
<organism evidence="1 2">
    <name type="scientific">Rhizobium paranaense</name>
    <dbReference type="NCBI Taxonomy" id="1650438"/>
    <lineage>
        <taxon>Bacteria</taxon>
        <taxon>Pseudomonadati</taxon>
        <taxon>Pseudomonadota</taxon>
        <taxon>Alphaproteobacteria</taxon>
        <taxon>Hyphomicrobiales</taxon>
        <taxon>Rhizobiaceae</taxon>
        <taxon>Rhizobium/Agrobacterium group</taxon>
        <taxon>Rhizobium</taxon>
    </lineage>
</organism>
<comment type="caution">
    <text evidence="1">The sequence shown here is derived from an EMBL/GenBank/DDBJ whole genome shotgun (WGS) entry which is preliminary data.</text>
</comment>
<keyword evidence="2" id="KW-1185">Reference proteome</keyword>
<accession>A0A7W9D4E2</accession>
<dbReference type="RefSeq" id="WP_343070028.1">
    <property type="nucleotide sequence ID" value="NZ_JACHBI010000017.1"/>
</dbReference>
<name>A0A7W9D4E2_9HYPH</name>
<evidence type="ECO:0000313" key="2">
    <source>
        <dbReference type="Proteomes" id="UP000549882"/>
    </source>
</evidence>
<dbReference type="EMBL" id="JACHBI010000017">
    <property type="protein sequence ID" value="MBB5577160.1"/>
    <property type="molecule type" value="Genomic_DNA"/>
</dbReference>
<dbReference type="Proteomes" id="UP000549882">
    <property type="component" value="Unassembled WGS sequence"/>
</dbReference>
<evidence type="ECO:0000313" key="1">
    <source>
        <dbReference type="EMBL" id="MBB5577160.1"/>
    </source>
</evidence>
<reference evidence="1 2" key="1">
    <citation type="submission" date="2020-08" db="EMBL/GenBank/DDBJ databases">
        <title>Genomic Encyclopedia of Type Strains, Phase IV (KMG-V): Genome sequencing to study the core and pangenomes of soil and plant-associated prokaryotes.</title>
        <authorList>
            <person name="Whitman W."/>
        </authorList>
    </citation>
    <scope>NUCLEOTIDE SEQUENCE [LARGE SCALE GENOMIC DNA]</scope>
    <source>
        <strain evidence="1 2">SEMIA 4064</strain>
    </source>
</reference>
<gene>
    <name evidence="1" type="ORF">GGD50_005811</name>
</gene>
<dbReference type="AlphaFoldDB" id="A0A7W9D4E2"/>
<protein>
    <submittedName>
        <fullName evidence="1">ABC-type uncharacterized transport system fused permease/ATPase subunit</fullName>
    </submittedName>
</protein>